<dbReference type="OrthoDB" id="1930482at2759"/>
<sequence>MGWNHPDISLEEMMKLIEGFVDILVLASGYQSSGLLARWDSDNIKRAFQWALFFENVFRRLSSLDVYQESIQELDAALSEMTSHPSFPQGLADLSSVTLRRARSFLSEHLLHNFPLRDLHLRAVITAIVEMDLSDLSQPEHDCLNAYLNNLTLQSRICMRDTSTSSPDLTPTVQTEKSGTDNFTKIALHELFRRQSSVSCVSVIEEGLDVLSNAMRHSSRTDSVSSLFREQMNHETVPALLRSADALVDVVTWNRWKSRALSYFLDKRTIRMVSGASLIFSDANAQWQKLFGQLHISEKSSKNDLHQAIELLLLGSIASRWNCIIEHLMSASYDSVTISKQYHVLANSVFEISQSSHQIEEIKKSKEGGILDYLMGLLGGQIHLLWKSSPALAAVSLPFCACSLPASWFKMVHLHLNSSLSLSLYCLADAAVVFKTRMSIKTVSILVLISIYSLWTLLYRCELAERIWCLYIFHVCRSQIINGACELKILRMQIVKRIQILKWEKKIANDEHAVKLIEVERRPTLCCCPKLYALKQFVLKLKSQWRKAMRLRRGSMQFSYDFQSYSLNFDDGFPRERVIH</sequence>
<evidence type="ECO:0000313" key="2">
    <source>
        <dbReference type="Proteomes" id="UP000327439"/>
    </source>
</evidence>
<dbReference type="GO" id="GO:0043240">
    <property type="term" value="C:Fanconi anaemia nuclear complex"/>
    <property type="evidence" value="ECO:0007669"/>
    <property type="project" value="InterPro"/>
</dbReference>
<dbReference type="EMBL" id="CM018208">
    <property type="protein sequence ID" value="KAB2074627.1"/>
    <property type="molecule type" value="Genomic_DNA"/>
</dbReference>
<evidence type="ECO:0000313" key="1">
    <source>
        <dbReference type="EMBL" id="KAB2074627.1"/>
    </source>
</evidence>
<protein>
    <submittedName>
        <fullName evidence="1">Uncharacterized protein</fullName>
    </submittedName>
</protein>
<reference evidence="2" key="1">
    <citation type="journal article" date="2020" name="Nat. Genet.">
        <title>Genomic diversifications of five Gossypium allopolyploid species and their impact on cotton improvement.</title>
        <authorList>
            <person name="Chen Z.J."/>
            <person name="Sreedasyam A."/>
            <person name="Ando A."/>
            <person name="Song Q."/>
            <person name="De Santiago L.M."/>
            <person name="Hulse-Kemp A.M."/>
            <person name="Ding M."/>
            <person name="Ye W."/>
            <person name="Kirkbride R.C."/>
            <person name="Jenkins J."/>
            <person name="Plott C."/>
            <person name="Lovell J."/>
            <person name="Lin Y.M."/>
            <person name="Vaughn R."/>
            <person name="Liu B."/>
            <person name="Simpson S."/>
            <person name="Scheffler B.E."/>
            <person name="Wen L."/>
            <person name="Saski C.A."/>
            <person name="Grover C.E."/>
            <person name="Hu G."/>
            <person name="Conover J.L."/>
            <person name="Carlson J.W."/>
            <person name="Shu S."/>
            <person name="Boston L.B."/>
            <person name="Williams M."/>
            <person name="Peterson D.G."/>
            <person name="McGee K."/>
            <person name="Jones D.C."/>
            <person name="Wendel J.F."/>
            <person name="Stelly D.M."/>
            <person name="Grimwood J."/>
            <person name="Schmutz J."/>
        </authorList>
    </citation>
    <scope>NUCLEOTIDE SEQUENCE [LARGE SCALE GENOMIC DNA]</scope>
    <source>
        <strain evidence="2">cv. 3-79</strain>
    </source>
</reference>
<dbReference type="AlphaFoldDB" id="A0A5J5V5E1"/>
<dbReference type="InterPro" id="IPR035428">
    <property type="entry name" value="FANCF"/>
</dbReference>
<name>A0A5J5V5E1_GOSBA</name>
<dbReference type="Pfam" id="PF11107">
    <property type="entry name" value="FANCF"/>
    <property type="match status" value="1"/>
</dbReference>
<accession>A0A5J5V5E1</accession>
<dbReference type="PANTHER" id="PTHR14449">
    <property type="entry name" value="FANCONI ANEMIA GROUP F PROTEIN FANCF"/>
    <property type="match status" value="1"/>
</dbReference>
<dbReference type="GO" id="GO:0036297">
    <property type="term" value="P:interstrand cross-link repair"/>
    <property type="evidence" value="ECO:0007669"/>
    <property type="project" value="InterPro"/>
</dbReference>
<organism evidence="1 2">
    <name type="scientific">Gossypium barbadense</name>
    <name type="common">Sea Island cotton</name>
    <name type="synonym">Hibiscus barbadensis</name>
    <dbReference type="NCBI Taxonomy" id="3634"/>
    <lineage>
        <taxon>Eukaryota</taxon>
        <taxon>Viridiplantae</taxon>
        <taxon>Streptophyta</taxon>
        <taxon>Embryophyta</taxon>
        <taxon>Tracheophyta</taxon>
        <taxon>Spermatophyta</taxon>
        <taxon>Magnoliopsida</taxon>
        <taxon>eudicotyledons</taxon>
        <taxon>Gunneridae</taxon>
        <taxon>Pentapetalae</taxon>
        <taxon>rosids</taxon>
        <taxon>malvids</taxon>
        <taxon>Malvales</taxon>
        <taxon>Malvaceae</taxon>
        <taxon>Malvoideae</taxon>
        <taxon>Gossypium</taxon>
    </lineage>
</organism>
<gene>
    <name evidence="1" type="ORF">ES319_A07G163900v1</name>
</gene>
<proteinExistence type="predicted"/>
<dbReference type="PANTHER" id="PTHR14449:SF2">
    <property type="entry name" value="FANCONI ANEMIA GROUP F PROTEIN"/>
    <property type="match status" value="1"/>
</dbReference>
<dbReference type="Proteomes" id="UP000327439">
    <property type="component" value="Chromosome A07"/>
</dbReference>
<keyword evidence="2" id="KW-1185">Reference proteome</keyword>